<comment type="similarity">
    <text evidence="2">Belongs to the RRM MRD1 family.</text>
</comment>
<feature type="compositionally biased region" description="Acidic residues" evidence="10">
    <location>
        <begin position="1189"/>
        <end position="1201"/>
    </location>
</feature>
<dbReference type="InterPro" id="IPR034423">
    <property type="entry name" value="RBM19_RRM5"/>
</dbReference>
<dbReference type="Pfam" id="PF17913">
    <property type="entry name" value="FHA_2"/>
    <property type="match status" value="1"/>
</dbReference>
<dbReference type="InterPro" id="IPR034421">
    <property type="entry name" value="RBM19_RRM6"/>
</dbReference>
<dbReference type="InterPro" id="IPR006549">
    <property type="entry name" value="HAD-SF_hydro_IIIA"/>
</dbReference>
<feature type="domain" description="RRM" evidence="11">
    <location>
        <begin position="777"/>
        <end position="848"/>
    </location>
</feature>
<dbReference type="FunFam" id="3.40.50.1000:FF:000078">
    <property type="entry name" value="Bifunctional polynucleotide phosphatase/kinase"/>
    <property type="match status" value="1"/>
</dbReference>
<dbReference type="FunFam" id="3.30.70.330:FF:000738">
    <property type="entry name" value="RNA-binding motif protein 19"/>
    <property type="match status" value="1"/>
</dbReference>
<feature type="compositionally biased region" description="Basic and acidic residues" evidence="10">
    <location>
        <begin position="617"/>
        <end position="648"/>
    </location>
</feature>
<dbReference type="GO" id="GO:0003723">
    <property type="term" value="F:RNA binding"/>
    <property type="evidence" value="ECO:0007669"/>
    <property type="project" value="UniProtKB-UniRule"/>
</dbReference>
<protein>
    <recommendedName>
        <fullName evidence="11">RRM domain-containing protein</fullName>
    </recommendedName>
</protein>
<keyword evidence="13" id="KW-1185">Reference proteome</keyword>
<feature type="domain" description="RRM" evidence="11">
    <location>
        <begin position="1069"/>
        <end position="1141"/>
    </location>
</feature>
<dbReference type="Pfam" id="PF13671">
    <property type="entry name" value="AAA_33"/>
    <property type="match status" value="1"/>
</dbReference>
<evidence type="ECO:0000256" key="4">
    <source>
        <dbReference type="ARBA" id="ARBA00022763"/>
    </source>
</evidence>
<reference evidence="12" key="1">
    <citation type="submission" date="2021-08" db="EMBL/GenBank/DDBJ databases">
        <authorList>
            <person name="Misof B."/>
            <person name="Oliver O."/>
            <person name="Podsiadlowski L."/>
            <person name="Donath A."/>
            <person name="Peters R."/>
            <person name="Mayer C."/>
            <person name="Rust J."/>
            <person name="Gunkel S."/>
            <person name="Lesny P."/>
            <person name="Martin S."/>
            <person name="Oeyen J.P."/>
            <person name="Petersen M."/>
            <person name="Panagiotis P."/>
            <person name="Wilbrandt J."/>
            <person name="Tanja T."/>
        </authorList>
    </citation>
    <scope>NUCLEOTIDE SEQUENCE</scope>
    <source>
        <strain evidence="12">GBR_01_08_01A</strain>
        <tissue evidence="12">Thorax + abdomen</tissue>
    </source>
</reference>
<feature type="domain" description="RRM" evidence="11">
    <location>
        <begin position="1203"/>
        <end position="1286"/>
    </location>
</feature>
<feature type="compositionally biased region" description="Acidic residues" evidence="10">
    <location>
        <begin position="723"/>
        <end position="732"/>
    </location>
</feature>
<feature type="region of interest" description="Disordered" evidence="10">
    <location>
        <begin position="143"/>
        <end position="162"/>
    </location>
</feature>
<keyword evidence="3" id="KW-0677">Repeat</keyword>
<keyword evidence="7" id="KW-0234">DNA repair</keyword>
<dbReference type="InterPro" id="IPR027417">
    <property type="entry name" value="P-loop_NTPase"/>
</dbReference>
<dbReference type="PANTHER" id="PTHR12083:SF9">
    <property type="entry name" value="BIFUNCTIONAL POLYNUCLEOTIDE PHOSPHATASE_KINASE"/>
    <property type="match status" value="1"/>
</dbReference>
<keyword evidence="5" id="KW-0378">Hydrolase</keyword>
<proteinExistence type="inferred from homology"/>
<feature type="compositionally biased region" description="Basic and acidic residues" evidence="10">
    <location>
        <begin position="1156"/>
        <end position="1166"/>
    </location>
</feature>
<dbReference type="Gene3D" id="3.40.50.300">
    <property type="entry name" value="P-loop containing nucleotide triphosphate hydrolases"/>
    <property type="match status" value="1"/>
</dbReference>
<dbReference type="GO" id="GO:0046404">
    <property type="term" value="F:ATP-dependent polydeoxyribonucleotide 5'-hydroxyl-kinase activity"/>
    <property type="evidence" value="ECO:0007669"/>
    <property type="project" value="TreeGrafter"/>
</dbReference>
<dbReference type="InterPro" id="IPR035979">
    <property type="entry name" value="RBD_domain_sf"/>
</dbReference>
<evidence type="ECO:0000256" key="6">
    <source>
        <dbReference type="ARBA" id="ARBA00022884"/>
    </source>
</evidence>
<dbReference type="GO" id="GO:0005634">
    <property type="term" value="C:nucleus"/>
    <property type="evidence" value="ECO:0007669"/>
    <property type="project" value="UniProtKB-SubCell"/>
</dbReference>
<sequence length="1426" mass="161382">MQLCCTHDLPSGDVFSNVFSHIGMSERAKSCYLRSESDSLLTIHLPDATPIFVGRSQETNITDQKCSRQQVRLCADYAQYIVSVQQVGTKSCGLNGFKTQKDVRIIAKHNDRLEILYGKHVYQIEFNPPPKQHEQILTRKRSYESDDELLNKNSNSYKMPRTEDVSDAVAQKIIDKNGHSNDVQNDEELNATASTSMEKKNDNKTKATNFWESNKELLIYNAPNIQNSTKIAAYDMDGTLIKTKSGLVFPKDHNDWQLLYPEVPKKLKQLHKDGYKIVIFTNQASLGTGKVKIEDFKLKIERVVQRLGVPIQVFVSMGKGKYRKPAPGMWDILVNYQKNDGLDVDKSSSFYVGDAAGRQKNWAPGKKKDHSSVDRLLAINIGLQFQTPEEHFLGHKPAPYILPTFNPKALPKDGDICHPPDANITSQQQEMILMVGSPGSGKSHFAKFYLTDYEYINRDTLGSWQKCVSALEKSLMQGKRVVIDNTNPDPSTRERYIAVAKKYNVPVRSFLMTTNTEHAKHNNKFLKNLPKSVTESKLKELFSEKGVVTDVQLKYTKDGKFRRFCFIGFKTEEEALKALEYFDKTCIDTCKISVQQCATLGDPSKPKSWSKYAADSSHNKKSDDTQKSNIDDIDDKTKSNDKDESLKETKKKKKKNKEDQSIEVKEALAKHKDDPLFMEFLESHTAAGSKAVWTNDGIIDNITKQDDDKENDGSSDSGHDSGAEEGEEEDTKEETNEKEKIANKVISDLEYMEALKKKTPTINKEAPVAKHGPLKFFTVKVRGLGYNHKKKHIKQFFNPLKPKSIRVPPKIKGIAYVGFKSEQHMKKALLKNKSFLDGKQLFVSKYEEKIETKTDEDTGVGNSNIKWKKQEEALKDEESIAESGRMFIRNLTYTTTEDDIRKLFEKYGPLTEVNLPVDRTTRKPKGFGTVTFLMSEHAIKAYSELDGSILNGRMLHLLPGKAKASLMDHLDQENLTYKQKKELKNKITANSSHNWNTLFLGQNAVAEAIAATYKTSKEHVLEDGSKSMSAAVKLALGETQLVQETKKFLEENEVCLDAFNQPSEKRSPTIILVKNLPAGTVVRDIYNMFAQHGELGRVVMPPSGITALVEFLEPSEARKAFMKLAYTKFKHIPLYLEWAPDNTFTSKPSKSNKNKTNKDLEHKSKEAPVGAQEVGKGDESNKKNSNEEKEAENEDDDEPEPDTTLFVKNLNFSTSESVLKEYFSKCGPIHYVMIATKKDTKNPGAKLSMGYGFVRYKYKHDAERALKTLQMTVLDGKTLELKRSERILTSEVKTAKKSSKVTPQTGTKILVRNVPFQATLNEITELFKAFGELKAVRLPKKLVGEEKHRGFAFVEYYTKSEAKKAFQALCQSTHLYGRRLVLEWAQTEEGIEEIRKRTAKHFHQESPSKKSKKAVLDPETVGLETE</sequence>
<feature type="region of interest" description="Disordered" evidence="10">
    <location>
        <begin position="1398"/>
        <end position="1426"/>
    </location>
</feature>
<dbReference type="GO" id="GO:0006281">
    <property type="term" value="P:DNA repair"/>
    <property type="evidence" value="ECO:0007669"/>
    <property type="project" value="UniProtKB-KW"/>
</dbReference>
<evidence type="ECO:0000313" key="12">
    <source>
        <dbReference type="EMBL" id="KAK2580931.1"/>
    </source>
</evidence>
<feature type="domain" description="RRM" evidence="11">
    <location>
        <begin position="884"/>
        <end position="962"/>
    </location>
</feature>
<dbReference type="NCBIfam" id="TIGR01662">
    <property type="entry name" value="HAD-SF-IIIA"/>
    <property type="match status" value="1"/>
</dbReference>
<dbReference type="Gene3D" id="2.60.200.20">
    <property type="match status" value="1"/>
</dbReference>
<dbReference type="InterPro" id="IPR008984">
    <property type="entry name" value="SMAD_FHA_dom_sf"/>
</dbReference>
<keyword evidence="6 9" id="KW-0694">RNA-binding</keyword>
<reference evidence="12" key="2">
    <citation type="journal article" date="2023" name="Commun. Biol.">
        <title>Intrasexual cuticular hydrocarbon dimorphism in a wasp sheds light on hydrocarbon biosynthesis genes in Hymenoptera.</title>
        <authorList>
            <person name="Moris V.C."/>
            <person name="Podsiadlowski L."/>
            <person name="Martin S."/>
            <person name="Oeyen J.P."/>
            <person name="Donath A."/>
            <person name="Petersen M."/>
            <person name="Wilbrandt J."/>
            <person name="Misof B."/>
            <person name="Liedtke D."/>
            <person name="Thamm M."/>
            <person name="Scheiner R."/>
            <person name="Schmitt T."/>
            <person name="Niehuis O."/>
        </authorList>
    </citation>
    <scope>NUCLEOTIDE SEQUENCE</scope>
    <source>
        <strain evidence="12">GBR_01_08_01A</strain>
    </source>
</reference>
<keyword evidence="4" id="KW-0227">DNA damage</keyword>
<dbReference type="CDD" id="cd01625">
    <property type="entry name" value="HAD_PNP"/>
    <property type="match status" value="1"/>
</dbReference>
<dbReference type="Pfam" id="PF08645">
    <property type="entry name" value="PNK3P"/>
    <property type="match status" value="1"/>
</dbReference>
<keyword evidence="8" id="KW-0539">Nucleus</keyword>
<evidence type="ECO:0000313" key="13">
    <source>
        <dbReference type="Proteomes" id="UP001258017"/>
    </source>
</evidence>
<evidence type="ECO:0000256" key="10">
    <source>
        <dbReference type="SAM" id="MobiDB-lite"/>
    </source>
</evidence>
<dbReference type="SUPFAM" id="SSF52540">
    <property type="entry name" value="P-loop containing nucleoside triphosphate hydrolases"/>
    <property type="match status" value="1"/>
</dbReference>
<dbReference type="Proteomes" id="UP001258017">
    <property type="component" value="Unassembled WGS sequence"/>
</dbReference>
<comment type="caution">
    <text evidence="12">The sequence shown here is derived from an EMBL/GenBank/DDBJ whole genome shotgun (WGS) entry which is preliminary data.</text>
</comment>
<dbReference type="Pfam" id="PF00076">
    <property type="entry name" value="RRM_1"/>
    <property type="match status" value="6"/>
</dbReference>
<accession>A0AAD9RJR7</accession>
<dbReference type="InterPro" id="IPR036412">
    <property type="entry name" value="HAD-like_sf"/>
</dbReference>
<dbReference type="CDD" id="cd12569">
    <property type="entry name" value="RRM4_RBM19"/>
    <property type="match status" value="1"/>
</dbReference>
<gene>
    <name evidence="12" type="ORF">KPH14_005998</name>
</gene>
<dbReference type="Gene3D" id="3.30.70.330">
    <property type="match status" value="5"/>
</dbReference>
<dbReference type="InterPro" id="IPR041388">
    <property type="entry name" value="FHA_2"/>
</dbReference>
<evidence type="ECO:0000256" key="5">
    <source>
        <dbReference type="ARBA" id="ARBA00022801"/>
    </source>
</evidence>
<dbReference type="FunFam" id="3.40.50.300:FF:000737">
    <property type="entry name" value="Bifunctional polynucleotide phosphatase/kinase"/>
    <property type="match status" value="1"/>
</dbReference>
<evidence type="ECO:0000256" key="7">
    <source>
        <dbReference type="ARBA" id="ARBA00023204"/>
    </source>
</evidence>
<dbReference type="CDD" id="cd12571">
    <property type="entry name" value="RRM6_RBM19"/>
    <property type="match status" value="1"/>
</dbReference>
<dbReference type="InterPro" id="IPR013954">
    <property type="entry name" value="PNK3P"/>
</dbReference>
<dbReference type="FunFam" id="3.30.70.330:FF:000277">
    <property type="entry name" value="RNA binding motif protein 19"/>
    <property type="match status" value="1"/>
</dbReference>
<dbReference type="PROSITE" id="PS50102">
    <property type="entry name" value="RRM"/>
    <property type="match status" value="6"/>
</dbReference>
<dbReference type="NCBIfam" id="TIGR01664">
    <property type="entry name" value="DNA-3'-Pase"/>
    <property type="match status" value="1"/>
</dbReference>
<dbReference type="InterPro" id="IPR012677">
    <property type="entry name" value="Nucleotide-bd_a/b_plait_sf"/>
</dbReference>
<dbReference type="GO" id="GO:0003690">
    <property type="term" value="F:double-stranded DNA binding"/>
    <property type="evidence" value="ECO:0007669"/>
    <property type="project" value="TreeGrafter"/>
</dbReference>
<comment type="subcellular location">
    <subcellularLocation>
        <location evidence="1">Nucleus</location>
    </subcellularLocation>
</comment>
<dbReference type="Gene3D" id="3.40.50.1000">
    <property type="entry name" value="HAD superfamily/HAD-like"/>
    <property type="match status" value="1"/>
</dbReference>
<evidence type="ECO:0000256" key="3">
    <source>
        <dbReference type="ARBA" id="ARBA00022737"/>
    </source>
</evidence>
<dbReference type="GO" id="GO:0046403">
    <property type="term" value="F:polynucleotide 3'-phosphatase activity"/>
    <property type="evidence" value="ECO:0007669"/>
    <property type="project" value="TreeGrafter"/>
</dbReference>
<dbReference type="InterPro" id="IPR006551">
    <property type="entry name" value="Polynucleotide_phosphatase"/>
</dbReference>
<dbReference type="InterPro" id="IPR034420">
    <property type="entry name" value="RBM19_RRM4"/>
</dbReference>
<dbReference type="EMBL" id="JAIFRP010000045">
    <property type="protein sequence ID" value="KAK2580931.1"/>
    <property type="molecule type" value="Genomic_DNA"/>
</dbReference>
<dbReference type="InterPro" id="IPR023214">
    <property type="entry name" value="HAD_sf"/>
</dbReference>
<dbReference type="SUPFAM" id="SSF56784">
    <property type="entry name" value="HAD-like"/>
    <property type="match status" value="1"/>
</dbReference>
<evidence type="ECO:0000256" key="1">
    <source>
        <dbReference type="ARBA" id="ARBA00004123"/>
    </source>
</evidence>
<dbReference type="CDD" id="cd12318">
    <property type="entry name" value="RRM5_RBM19_like"/>
    <property type="match status" value="1"/>
</dbReference>
<feature type="compositionally biased region" description="Basic and acidic residues" evidence="10">
    <location>
        <begin position="1398"/>
        <end position="1408"/>
    </location>
</feature>
<evidence type="ECO:0000256" key="8">
    <source>
        <dbReference type="ARBA" id="ARBA00023242"/>
    </source>
</evidence>
<dbReference type="PANTHER" id="PTHR12083">
    <property type="entry name" value="BIFUNCTIONAL POLYNUCLEOTIDE PHOSPHATASE/KINASE"/>
    <property type="match status" value="1"/>
</dbReference>
<feature type="compositionally biased region" description="Basic and acidic residues" evidence="10">
    <location>
        <begin position="1175"/>
        <end position="1188"/>
    </location>
</feature>
<feature type="region of interest" description="Disordered" evidence="10">
    <location>
        <begin position="1143"/>
        <end position="1204"/>
    </location>
</feature>
<feature type="domain" description="RRM" evidence="11">
    <location>
        <begin position="522"/>
        <end position="599"/>
    </location>
</feature>
<evidence type="ECO:0000256" key="9">
    <source>
        <dbReference type="PROSITE-ProRule" id="PRU00176"/>
    </source>
</evidence>
<feature type="region of interest" description="Disordered" evidence="10">
    <location>
        <begin position="702"/>
        <end position="740"/>
    </location>
</feature>
<evidence type="ECO:0000256" key="2">
    <source>
        <dbReference type="ARBA" id="ARBA00008033"/>
    </source>
</evidence>
<feature type="domain" description="RRM" evidence="11">
    <location>
        <begin position="1307"/>
        <end position="1387"/>
    </location>
</feature>
<name>A0AAD9RJR7_9HYME</name>
<dbReference type="InterPro" id="IPR000504">
    <property type="entry name" value="RRM_dom"/>
</dbReference>
<dbReference type="SUPFAM" id="SSF49879">
    <property type="entry name" value="SMAD/FHA domain"/>
    <property type="match status" value="1"/>
</dbReference>
<feature type="region of interest" description="Disordered" evidence="10">
    <location>
        <begin position="602"/>
        <end position="660"/>
    </location>
</feature>
<evidence type="ECO:0000259" key="11">
    <source>
        <dbReference type="PROSITE" id="PS50102"/>
    </source>
</evidence>
<dbReference type="SUPFAM" id="SSF54928">
    <property type="entry name" value="RNA-binding domain, RBD"/>
    <property type="match status" value="5"/>
</dbReference>
<organism evidence="12 13">
    <name type="scientific">Odynerus spinipes</name>
    <dbReference type="NCBI Taxonomy" id="1348599"/>
    <lineage>
        <taxon>Eukaryota</taxon>
        <taxon>Metazoa</taxon>
        <taxon>Ecdysozoa</taxon>
        <taxon>Arthropoda</taxon>
        <taxon>Hexapoda</taxon>
        <taxon>Insecta</taxon>
        <taxon>Pterygota</taxon>
        <taxon>Neoptera</taxon>
        <taxon>Endopterygota</taxon>
        <taxon>Hymenoptera</taxon>
        <taxon>Apocrita</taxon>
        <taxon>Aculeata</taxon>
        <taxon>Vespoidea</taxon>
        <taxon>Vespidae</taxon>
        <taxon>Eumeninae</taxon>
        <taxon>Odynerus</taxon>
    </lineage>
</organism>
<dbReference type="SMART" id="SM00360">
    <property type="entry name" value="RRM"/>
    <property type="match status" value="6"/>
</dbReference>